<dbReference type="AlphaFoldDB" id="A0A067KQS0"/>
<feature type="chain" id="PRO_5001639770" evidence="1">
    <location>
        <begin position="24"/>
        <end position="67"/>
    </location>
</feature>
<name>A0A067KQS0_JATCU</name>
<sequence length="67" mass="7926">MVTSKFIAFFAFLFVLNNNGSEGSHQIYTEYQNLRAAKVNQTHRTGYHFQPPSNWINDYFEKGQYEE</sequence>
<evidence type="ECO:0000256" key="1">
    <source>
        <dbReference type="SAM" id="SignalP"/>
    </source>
</evidence>
<dbReference type="Gene3D" id="2.115.10.20">
    <property type="entry name" value="Glycosyl hydrolase domain, family 43"/>
    <property type="match status" value="1"/>
</dbReference>
<evidence type="ECO:0000313" key="3">
    <source>
        <dbReference type="Proteomes" id="UP000027138"/>
    </source>
</evidence>
<dbReference type="EMBL" id="KK914408">
    <property type="protein sequence ID" value="KDP37328.1"/>
    <property type="molecule type" value="Genomic_DNA"/>
</dbReference>
<dbReference type="InterPro" id="IPR023296">
    <property type="entry name" value="Glyco_hydro_beta-prop_sf"/>
</dbReference>
<keyword evidence="1" id="KW-0732">Signal</keyword>
<evidence type="ECO:0000313" key="2">
    <source>
        <dbReference type="EMBL" id="KDP37328.1"/>
    </source>
</evidence>
<gene>
    <name evidence="2" type="ORF">JCGZ_06782</name>
</gene>
<feature type="signal peptide" evidence="1">
    <location>
        <begin position="1"/>
        <end position="23"/>
    </location>
</feature>
<organism evidence="2 3">
    <name type="scientific">Jatropha curcas</name>
    <name type="common">Barbados nut</name>
    <dbReference type="NCBI Taxonomy" id="180498"/>
    <lineage>
        <taxon>Eukaryota</taxon>
        <taxon>Viridiplantae</taxon>
        <taxon>Streptophyta</taxon>
        <taxon>Embryophyta</taxon>
        <taxon>Tracheophyta</taxon>
        <taxon>Spermatophyta</taxon>
        <taxon>Magnoliopsida</taxon>
        <taxon>eudicotyledons</taxon>
        <taxon>Gunneridae</taxon>
        <taxon>Pentapetalae</taxon>
        <taxon>rosids</taxon>
        <taxon>fabids</taxon>
        <taxon>Malpighiales</taxon>
        <taxon>Euphorbiaceae</taxon>
        <taxon>Crotonoideae</taxon>
        <taxon>Jatropheae</taxon>
        <taxon>Jatropha</taxon>
    </lineage>
</organism>
<dbReference type="Proteomes" id="UP000027138">
    <property type="component" value="Unassembled WGS sequence"/>
</dbReference>
<reference evidence="2 3" key="1">
    <citation type="journal article" date="2014" name="PLoS ONE">
        <title>Global Analysis of Gene Expression Profiles in Physic Nut (Jatropha curcas L.) Seedlings Exposed to Salt Stress.</title>
        <authorList>
            <person name="Zhang L."/>
            <person name="Zhang C."/>
            <person name="Wu P."/>
            <person name="Chen Y."/>
            <person name="Li M."/>
            <person name="Jiang H."/>
            <person name="Wu G."/>
        </authorList>
    </citation>
    <scope>NUCLEOTIDE SEQUENCE [LARGE SCALE GENOMIC DNA]</scope>
    <source>
        <strain evidence="3">cv. GZQX0401</strain>
        <tissue evidence="2">Young leaves</tissue>
    </source>
</reference>
<accession>A0A067KQS0</accession>
<keyword evidence="3" id="KW-1185">Reference proteome</keyword>
<protein>
    <submittedName>
        <fullName evidence="2">Uncharacterized protein</fullName>
    </submittedName>
</protein>
<proteinExistence type="predicted"/>
<dbReference type="OrthoDB" id="1742054at2759"/>